<evidence type="ECO:0000313" key="1">
    <source>
        <dbReference type="EMBL" id="KAL3591782.1"/>
    </source>
</evidence>
<proteinExistence type="predicted"/>
<dbReference type="Proteomes" id="UP000309997">
    <property type="component" value="Unassembled WGS sequence"/>
</dbReference>
<protein>
    <submittedName>
        <fullName evidence="1">Uncharacterized protein</fullName>
    </submittedName>
</protein>
<dbReference type="EMBL" id="RCHU02000005">
    <property type="protein sequence ID" value="KAL3591782.1"/>
    <property type="molecule type" value="Genomic_DNA"/>
</dbReference>
<name>A0ACC4C9C9_POPAL</name>
<accession>A0ACC4C9C9</accession>
<organism evidence="1 2">
    <name type="scientific">Populus alba</name>
    <name type="common">White poplar</name>
    <dbReference type="NCBI Taxonomy" id="43335"/>
    <lineage>
        <taxon>Eukaryota</taxon>
        <taxon>Viridiplantae</taxon>
        <taxon>Streptophyta</taxon>
        <taxon>Embryophyta</taxon>
        <taxon>Tracheophyta</taxon>
        <taxon>Spermatophyta</taxon>
        <taxon>Magnoliopsida</taxon>
        <taxon>eudicotyledons</taxon>
        <taxon>Gunneridae</taxon>
        <taxon>Pentapetalae</taxon>
        <taxon>rosids</taxon>
        <taxon>fabids</taxon>
        <taxon>Malpighiales</taxon>
        <taxon>Salicaceae</taxon>
        <taxon>Saliceae</taxon>
        <taxon>Populus</taxon>
    </lineage>
</organism>
<reference evidence="1 2" key="1">
    <citation type="journal article" date="2024" name="Plant Biotechnol. J.">
        <title>Genome and CRISPR/Cas9 system of a widespread forest tree (Populus alba) in the world.</title>
        <authorList>
            <person name="Liu Y.J."/>
            <person name="Jiang P.F."/>
            <person name="Han X.M."/>
            <person name="Li X.Y."/>
            <person name="Wang H.M."/>
            <person name="Wang Y.J."/>
            <person name="Wang X.X."/>
            <person name="Zeng Q.Y."/>
        </authorList>
    </citation>
    <scope>NUCLEOTIDE SEQUENCE [LARGE SCALE GENOMIC DNA]</scope>
    <source>
        <strain evidence="2">cv. PAL-ZL1</strain>
    </source>
</reference>
<gene>
    <name evidence="1" type="ORF">D5086_010422</name>
</gene>
<evidence type="ECO:0000313" key="2">
    <source>
        <dbReference type="Proteomes" id="UP000309997"/>
    </source>
</evidence>
<comment type="caution">
    <text evidence="1">The sequence shown here is derived from an EMBL/GenBank/DDBJ whole genome shotgun (WGS) entry which is preliminary data.</text>
</comment>
<keyword evidence="2" id="KW-1185">Reference proteome</keyword>
<sequence length="69" mass="7643">MGSILKCEFRTGQLIKKAEAILMSKRQDRGSHSLSCAVVVTIPTLLKLCPMRIPCKGQNKLRDRTPGFA</sequence>